<feature type="compositionally biased region" description="Low complexity" evidence="1">
    <location>
        <begin position="202"/>
        <end position="215"/>
    </location>
</feature>
<feature type="region of interest" description="Disordered" evidence="1">
    <location>
        <begin position="286"/>
        <end position="309"/>
    </location>
</feature>
<protein>
    <submittedName>
        <fullName evidence="2">Uncharacterized protein</fullName>
    </submittedName>
</protein>
<dbReference type="Proteomes" id="UP001465976">
    <property type="component" value="Unassembled WGS sequence"/>
</dbReference>
<feature type="compositionally biased region" description="Polar residues" evidence="1">
    <location>
        <begin position="170"/>
        <end position="182"/>
    </location>
</feature>
<comment type="caution">
    <text evidence="2">The sequence shown here is derived from an EMBL/GenBank/DDBJ whole genome shotgun (WGS) entry which is preliminary data.</text>
</comment>
<evidence type="ECO:0000313" key="2">
    <source>
        <dbReference type="EMBL" id="KAL0574544.1"/>
    </source>
</evidence>
<sequence>MLDLSVLEIPEPAILPPPAPGPVPSGADDFDPYTLSSPVATASTGPGSPTATPPQSPLESVPSLVSQLQQVHGLTKKKVYGTKPIRKPFVSGEVYRDPLKRQTLSLSPESTPATPTNHGGKAPSPSTLDRSIRRSQASPPDSRPYPKTRGSFDTATASYNMHHAHHPLSIRQNQTSSGSVSLPPSPTPYALTARAPPDFAQPDTSWSTSPTSTVPPFSPVRPERADDYPQLPISPSHTPLAQYTQSPHSLIEDAGYASVAAPHAVPRYTDGVPHVAPQYQCPPHVEQFLPSPASPYSETELSNKNSASLPWDTNPYRMELLSHLAGPTTAHYVPSIPPTYGSPLPGSYRKPKTPYLMDNDEESEAPRESVHSPNIWQLSEQSNGQYTAGHGATGVSSKNHPSPPPGSNSLTNWAG</sequence>
<name>A0ABR3FGR7_9AGAR</name>
<feature type="compositionally biased region" description="Polar residues" evidence="1">
    <location>
        <begin position="63"/>
        <end position="72"/>
    </location>
</feature>
<evidence type="ECO:0000313" key="3">
    <source>
        <dbReference type="Proteomes" id="UP001465976"/>
    </source>
</evidence>
<feature type="region of interest" description="Disordered" evidence="1">
    <location>
        <begin position="1"/>
        <end position="247"/>
    </location>
</feature>
<feature type="compositionally biased region" description="Pro residues" evidence="1">
    <location>
        <begin position="13"/>
        <end position="23"/>
    </location>
</feature>
<organism evidence="2 3">
    <name type="scientific">Marasmius crinis-equi</name>
    <dbReference type="NCBI Taxonomy" id="585013"/>
    <lineage>
        <taxon>Eukaryota</taxon>
        <taxon>Fungi</taxon>
        <taxon>Dikarya</taxon>
        <taxon>Basidiomycota</taxon>
        <taxon>Agaricomycotina</taxon>
        <taxon>Agaricomycetes</taxon>
        <taxon>Agaricomycetidae</taxon>
        <taxon>Agaricales</taxon>
        <taxon>Marasmiineae</taxon>
        <taxon>Marasmiaceae</taxon>
        <taxon>Marasmius</taxon>
    </lineage>
</organism>
<feature type="compositionally biased region" description="Polar residues" evidence="1">
    <location>
        <begin position="124"/>
        <end position="139"/>
    </location>
</feature>
<feature type="compositionally biased region" description="Polar residues" evidence="1">
    <location>
        <begin position="294"/>
        <end position="308"/>
    </location>
</feature>
<proteinExistence type="predicted"/>
<feature type="compositionally biased region" description="Polar residues" evidence="1">
    <location>
        <begin position="102"/>
        <end position="117"/>
    </location>
</feature>
<evidence type="ECO:0000256" key="1">
    <source>
        <dbReference type="SAM" id="MobiDB-lite"/>
    </source>
</evidence>
<dbReference type="EMBL" id="JBAHYK010000387">
    <property type="protein sequence ID" value="KAL0574544.1"/>
    <property type="molecule type" value="Genomic_DNA"/>
</dbReference>
<accession>A0ABR3FGR7</accession>
<feature type="region of interest" description="Disordered" evidence="1">
    <location>
        <begin position="338"/>
        <end position="415"/>
    </location>
</feature>
<feature type="compositionally biased region" description="Low complexity" evidence="1">
    <location>
        <begin position="40"/>
        <end position="50"/>
    </location>
</feature>
<feature type="compositionally biased region" description="Low complexity" evidence="1">
    <location>
        <begin position="1"/>
        <end position="12"/>
    </location>
</feature>
<feature type="compositionally biased region" description="Polar residues" evidence="1">
    <location>
        <begin position="233"/>
        <end position="247"/>
    </location>
</feature>
<feature type="compositionally biased region" description="Basic residues" evidence="1">
    <location>
        <begin position="74"/>
        <end position="86"/>
    </location>
</feature>
<feature type="compositionally biased region" description="Polar residues" evidence="1">
    <location>
        <begin position="371"/>
        <end position="386"/>
    </location>
</feature>
<reference evidence="2 3" key="1">
    <citation type="submission" date="2024-02" db="EMBL/GenBank/DDBJ databases">
        <title>A draft genome for the cacao thread blight pathogen Marasmius crinis-equi.</title>
        <authorList>
            <person name="Cohen S.P."/>
            <person name="Baruah I.K."/>
            <person name="Amoako-Attah I."/>
            <person name="Bukari Y."/>
            <person name="Meinhardt L.W."/>
            <person name="Bailey B.A."/>
        </authorList>
    </citation>
    <scope>NUCLEOTIDE SEQUENCE [LARGE SCALE GENOMIC DNA]</scope>
    <source>
        <strain evidence="2 3">GH-76</strain>
    </source>
</reference>
<keyword evidence="3" id="KW-1185">Reference proteome</keyword>
<gene>
    <name evidence="2" type="ORF">V5O48_007407</name>
</gene>